<keyword evidence="5 8" id="KW-1133">Transmembrane helix</keyword>
<feature type="transmembrane region" description="Helical" evidence="8">
    <location>
        <begin position="28"/>
        <end position="46"/>
    </location>
</feature>
<dbReference type="HOGENOM" id="CLU_034705_1_0_1"/>
<dbReference type="OMA" id="QRHEGCR"/>
<dbReference type="GO" id="GO:0006888">
    <property type="term" value="P:endoplasmic reticulum to Golgi vesicle-mediated transport"/>
    <property type="evidence" value="ECO:0007669"/>
    <property type="project" value="TreeGrafter"/>
</dbReference>
<dbReference type="GO" id="GO:0005789">
    <property type="term" value="C:endoplasmic reticulum membrane"/>
    <property type="evidence" value="ECO:0007669"/>
    <property type="project" value="TreeGrafter"/>
</dbReference>
<feature type="transmembrane region" description="Helical" evidence="8">
    <location>
        <begin position="337"/>
        <end position="360"/>
    </location>
</feature>
<evidence type="ECO:0000256" key="5">
    <source>
        <dbReference type="ARBA" id="ARBA00022989"/>
    </source>
</evidence>
<dbReference type="EMBL" id="AAZO01001723">
    <property type="status" value="NOT_ANNOTATED_CDS"/>
    <property type="molecule type" value="Genomic_DNA"/>
</dbReference>
<evidence type="ECO:0000256" key="3">
    <source>
        <dbReference type="ARBA" id="ARBA00005648"/>
    </source>
</evidence>
<organism>
    <name type="scientific">Pediculus humanus subsp. corporis</name>
    <name type="common">Body louse</name>
    <dbReference type="NCBI Taxonomy" id="121224"/>
    <lineage>
        <taxon>Eukaryota</taxon>
        <taxon>Metazoa</taxon>
        <taxon>Ecdysozoa</taxon>
        <taxon>Arthropoda</taxon>
        <taxon>Hexapoda</taxon>
        <taxon>Insecta</taxon>
        <taxon>Pterygota</taxon>
        <taxon>Neoptera</taxon>
        <taxon>Paraneoptera</taxon>
        <taxon>Psocodea</taxon>
        <taxon>Troctomorpha</taxon>
        <taxon>Phthiraptera</taxon>
        <taxon>Anoplura</taxon>
        <taxon>Pediculidae</taxon>
        <taxon>Pediculus</taxon>
    </lineage>
</organism>
<evidence type="ECO:0000313" key="11">
    <source>
        <dbReference type="EMBL" id="EEB11997.1"/>
    </source>
</evidence>
<evidence type="ECO:0000256" key="4">
    <source>
        <dbReference type="ARBA" id="ARBA00022692"/>
    </source>
</evidence>
<dbReference type="Pfam" id="PF13850">
    <property type="entry name" value="ERGIC_N"/>
    <property type="match status" value="1"/>
</dbReference>
<comment type="similarity">
    <text evidence="3">Belongs to the ERGIC family.</text>
</comment>
<reference evidence="11" key="1">
    <citation type="submission" date="2007-04" db="EMBL/GenBank/DDBJ databases">
        <title>Annotation of Pediculus humanus corporis strain USDA.</title>
        <authorList>
            <person name="Kirkness E."/>
            <person name="Hannick L."/>
            <person name="Hass B."/>
            <person name="Bruggner R."/>
            <person name="Lawson D."/>
            <person name="Bidwell S."/>
            <person name="Joardar V."/>
            <person name="Caler E."/>
            <person name="Walenz B."/>
            <person name="Inman J."/>
            <person name="Schobel S."/>
            <person name="Galinsky K."/>
            <person name="Amedeo P."/>
            <person name="Strausberg R."/>
        </authorList>
    </citation>
    <scope>NUCLEOTIDE SEQUENCE</scope>
    <source>
        <strain evidence="11">USDA</strain>
    </source>
</reference>
<feature type="domain" description="Endoplasmic reticulum vesicle transporter N-terminal" evidence="10">
    <location>
        <begin position="10"/>
        <end position="99"/>
    </location>
</feature>
<dbReference type="InterPro" id="IPR012936">
    <property type="entry name" value="Erv_C"/>
</dbReference>
<evidence type="ECO:0000256" key="8">
    <source>
        <dbReference type="SAM" id="Phobius"/>
    </source>
</evidence>
<accession>E0VF22</accession>
<dbReference type="GO" id="GO:0006890">
    <property type="term" value="P:retrograde vesicle-mediated transport, Golgi to endoplasmic reticulum"/>
    <property type="evidence" value="ECO:0007669"/>
    <property type="project" value="TreeGrafter"/>
</dbReference>
<protein>
    <recommendedName>
        <fullName evidence="7">Endoplasmic reticulum-Golgi intermediate compartment protein 3</fullName>
    </recommendedName>
</protein>
<gene>
    <name evidence="12" type="primary">8236384</name>
    <name evidence="11" type="ORF">Phum_PHUM148810</name>
</gene>
<dbReference type="AlphaFoldDB" id="E0VF22"/>
<dbReference type="FunCoup" id="E0VF22">
    <property type="interactions" value="1957"/>
</dbReference>
<evidence type="ECO:0000256" key="2">
    <source>
        <dbReference type="ARBA" id="ARBA00004457"/>
    </source>
</evidence>
<evidence type="ECO:0000256" key="7">
    <source>
        <dbReference type="ARBA" id="ARBA00040493"/>
    </source>
</evidence>
<dbReference type="InParanoid" id="E0VF22"/>
<dbReference type="eggNOG" id="KOG2667">
    <property type="taxonomic scope" value="Eukaryota"/>
</dbReference>
<dbReference type="OrthoDB" id="270930at2759"/>
<evidence type="ECO:0000313" key="12">
    <source>
        <dbReference type="EnsemblMetazoa" id="PHUM148810-PA"/>
    </source>
</evidence>
<keyword evidence="6 8" id="KW-0472">Membrane</keyword>
<dbReference type="InterPro" id="IPR045888">
    <property type="entry name" value="Erv"/>
</dbReference>
<keyword evidence="4 8" id="KW-0812">Transmembrane</keyword>
<keyword evidence="13" id="KW-1185">Reference proteome</keyword>
<dbReference type="CTD" id="8236384"/>
<dbReference type="KEGG" id="phu:Phum_PHUM148810"/>
<evidence type="ECO:0000259" key="9">
    <source>
        <dbReference type="Pfam" id="PF07970"/>
    </source>
</evidence>
<dbReference type="VEuPathDB" id="VectorBase:PHUM148810"/>
<feature type="domain" description="Endoplasmic reticulum vesicle transporter C-terminal" evidence="9">
    <location>
        <begin position="141"/>
        <end position="356"/>
    </location>
</feature>
<evidence type="ECO:0000256" key="1">
    <source>
        <dbReference type="ARBA" id="ARBA00004257"/>
    </source>
</evidence>
<evidence type="ECO:0000256" key="6">
    <source>
        <dbReference type="ARBA" id="ARBA00023136"/>
    </source>
</evidence>
<dbReference type="EnsemblMetazoa" id="PHUM148810-RA">
    <property type="protein sequence ID" value="PHUM148810-PA"/>
    <property type="gene ID" value="PHUM148810"/>
</dbReference>
<comment type="subcellular location">
    <subcellularLocation>
        <location evidence="2">Endoplasmic reticulum-Golgi intermediate compartment membrane</location>
        <topology evidence="2">Multi-pass membrane protein</topology>
    </subcellularLocation>
    <subcellularLocation>
        <location evidence="1">Golgi apparatus</location>
        <location evidence="1">cis-Golgi network membrane</location>
        <topology evidence="1">Multi-pass membrane protein</topology>
    </subcellularLocation>
</comment>
<dbReference type="GO" id="GO:0030134">
    <property type="term" value="C:COPII-coated ER to Golgi transport vesicle"/>
    <property type="evidence" value="ECO:0007669"/>
    <property type="project" value="TreeGrafter"/>
</dbReference>
<dbReference type="Pfam" id="PF07970">
    <property type="entry name" value="COPIIcoated_ERV"/>
    <property type="match status" value="1"/>
</dbReference>
<dbReference type="PANTHER" id="PTHR10984:SF25">
    <property type="entry name" value="ENDOPLASMIC RETICULUM-GOLGI INTERMEDIATE COMPARTMENT PROTEIN 3"/>
    <property type="match status" value="1"/>
</dbReference>
<proteinExistence type="inferred from homology"/>
<dbReference type="GO" id="GO:0033116">
    <property type="term" value="C:endoplasmic reticulum-Golgi intermediate compartment membrane"/>
    <property type="evidence" value="ECO:0007669"/>
    <property type="project" value="UniProtKB-SubCell"/>
</dbReference>
<name>E0VF22_PEDHC</name>
<dbReference type="STRING" id="121224.E0VF22"/>
<dbReference type="GO" id="GO:0000139">
    <property type="term" value="C:Golgi membrane"/>
    <property type="evidence" value="ECO:0007669"/>
    <property type="project" value="TreeGrafter"/>
</dbReference>
<dbReference type="PANTHER" id="PTHR10984">
    <property type="entry name" value="ENDOPLASMIC RETICULUM-GOLGI INTERMEDIATE COMPARTMENT PROTEIN"/>
    <property type="match status" value="1"/>
</dbReference>
<dbReference type="InterPro" id="IPR039542">
    <property type="entry name" value="Erv_N"/>
</dbReference>
<dbReference type="EMBL" id="DS235100">
    <property type="protein sequence ID" value="EEB11997.1"/>
    <property type="molecule type" value="Genomic_DNA"/>
</dbReference>
<reference evidence="12" key="3">
    <citation type="submission" date="2021-02" db="UniProtKB">
        <authorList>
            <consortium name="EnsemblMetazoa"/>
        </authorList>
    </citation>
    <scope>IDENTIFICATION</scope>
    <source>
        <strain evidence="12">USDA</strain>
    </source>
</reference>
<dbReference type="RefSeq" id="XP_002424735.1">
    <property type="nucleotide sequence ID" value="XM_002424690.1"/>
</dbReference>
<sequence length="376" mass="42280">MDSAKIINTLKDFDGYPKTLDDYRIRTLGGGAVTVVSYIIMTLLFISELNTYLTPDISEELFVDTTREPKLQINLNITVPEISCKYLSLDAMDSSGEQHLQIEHNIYKVSLDKNGIPIKEPEKETFVKPVNETKEKKCGSCYGAESETLNITCCNTCADVKDAYMKRGWGLNNLELIEQCKNLSQNNIFNEGCFIYGTMEVNRVGGSFHIAPGQSFSINHVHVHDVQPFSSKAFNTSHKIDHLSFGYNIPGKTNPLDGIVALTHEGATMFQYYIKIVPTIYYYYDKSGTILTNQFSVTRHQKSGSETIGVPPGIFFNYELAPIMVKYTERKRSFGHFATNVCAIIGGVFTVASLIDAFLYRSVQAFKKKIEIGKFY</sequence>
<dbReference type="GeneID" id="8236384"/>
<reference evidence="11" key="2">
    <citation type="submission" date="2007-04" db="EMBL/GenBank/DDBJ databases">
        <title>The genome of the human body louse.</title>
        <authorList>
            <consortium name="The Human Body Louse Genome Consortium"/>
            <person name="Kirkness E."/>
            <person name="Walenz B."/>
            <person name="Hass B."/>
            <person name="Bruggner R."/>
            <person name="Strausberg R."/>
        </authorList>
    </citation>
    <scope>NUCLEOTIDE SEQUENCE</scope>
    <source>
        <strain evidence="11">USDA</strain>
    </source>
</reference>
<evidence type="ECO:0000313" key="13">
    <source>
        <dbReference type="Proteomes" id="UP000009046"/>
    </source>
</evidence>
<evidence type="ECO:0000259" key="10">
    <source>
        <dbReference type="Pfam" id="PF13850"/>
    </source>
</evidence>
<dbReference type="Proteomes" id="UP000009046">
    <property type="component" value="Unassembled WGS sequence"/>
</dbReference>